<comment type="subcellular location">
    <subcellularLocation>
        <location evidence="8">Cell inner membrane</location>
        <topology evidence="8">Multi-pass membrane protein</topology>
    </subcellularLocation>
    <subcellularLocation>
        <location evidence="1">Cell membrane</location>
        <topology evidence="1">Multi-pass membrane protein</topology>
    </subcellularLocation>
</comment>
<comment type="caution">
    <text evidence="10">The sequence shown here is derived from an EMBL/GenBank/DDBJ whole genome shotgun (WGS) entry which is preliminary data.</text>
</comment>
<feature type="transmembrane region" description="Helical" evidence="8">
    <location>
        <begin position="88"/>
        <end position="109"/>
    </location>
</feature>
<dbReference type="CDD" id="cd17320">
    <property type="entry name" value="MFS_MdfA_MDR_like"/>
    <property type="match status" value="1"/>
</dbReference>
<evidence type="ECO:0000313" key="10">
    <source>
        <dbReference type="EMBL" id="MBK1781032.1"/>
    </source>
</evidence>
<dbReference type="SUPFAM" id="SSF103473">
    <property type="entry name" value="MFS general substrate transporter"/>
    <property type="match status" value="1"/>
</dbReference>
<keyword evidence="8" id="KW-0997">Cell inner membrane</keyword>
<dbReference type="InterPro" id="IPR036259">
    <property type="entry name" value="MFS_trans_sf"/>
</dbReference>
<protein>
    <recommendedName>
        <fullName evidence="8">Bcr/CflA family efflux transporter</fullName>
    </recommendedName>
</protein>
<evidence type="ECO:0000256" key="2">
    <source>
        <dbReference type="ARBA" id="ARBA00006236"/>
    </source>
</evidence>
<keyword evidence="11" id="KW-1185">Reference proteome</keyword>
<feature type="transmembrane region" description="Helical" evidence="8">
    <location>
        <begin position="326"/>
        <end position="351"/>
    </location>
</feature>
<evidence type="ECO:0000259" key="9">
    <source>
        <dbReference type="PROSITE" id="PS50850"/>
    </source>
</evidence>
<name>A0ABS1EFM2_9BURK</name>
<gene>
    <name evidence="10" type="ORF">JHL22_07365</name>
</gene>
<dbReference type="PROSITE" id="PS50850">
    <property type="entry name" value="MFS"/>
    <property type="match status" value="1"/>
</dbReference>
<feature type="transmembrane region" description="Helical" evidence="8">
    <location>
        <begin position="357"/>
        <end position="377"/>
    </location>
</feature>
<comment type="caution">
    <text evidence="8">Lacks conserved residue(s) required for the propagation of feature annotation.</text>
</comment>
<reference evidence="10 11" key="1">
    <citation type="submission" date="2020-12" db="EMBL/GenBank/DDBJ databases">
        <authorList>
            <person name="Lu T."/>
            <person name="Wang Q."/>
            <person name="Han X."/>
        </authorList>
    </citation>
    <scope>NUCLEOTIDE SEQUENCE [LARGE SCALE GENOMIC DNA]</scope>
    <source>
        <strain evidence="10 11">WQ 585</strain>
    </source>
</reference>
<dbReference type="PANTHER" id="PTHR23502">
    <property type="entry name" value="MAJOR FACILITATOR SUPERFAMILY"/>
    <property type="match status" value="1"/>
</dbReference>
<accession>A0ABS1EFM2</accession>
<keyword evidence="3 8" id="KW-0813">Transport</keyword>
<evidence type="ECO:0000256" key="7">
    <source>
        <dbReference type="ARBA" id="ARBA00023136"/>
    </source>
</evidence>
<feature type="transmembrane region" description="Helical" evidence="8">
    <location>
        <begin position="201"/>
        <end position="225"/>
    </location>
</feature>
<keyword evidence="4" id="KW-1003">Cell membrane</keyword>
<dbReference type="Proteomes" id="UP000635316">
    <property type="component" value="Unassembled WGS sequence"/>
</dbReference>
<feature type="transmembrane region" description="Helical" evidence="8">
    <location>
        <begin position="237"/>
        <end position="256"/>
    </location>
</feature>
<evidence type="ECO:0000256" key="8">
    <source>
        <dbReference type="RuleBase" id="RU365088"/>
    </source>
</evidence>
<feature type="transmembrane region" description="Helical" evidence="8">
    <location>
        <begin position="268"/>
        <end position="287"/>
    </location>
</feature>
<evidence type="ECO:0000256" key="1">
    <source>
        <dbReference type="ARBA" id="ARBA00004651"/>
    </source>
</evidence>
<dbReference type="PANTHER" id="PTHR23502:SF132">
    <property type="entry name" value="POLYAMINE TRANSPORTER 2-RELATED"/>
    <property type="match status" value="1"/>
</dbReference>
<keyword evidence="7 8" id="KW-0472">Membrane</keyword>
<feature type="transmembrane region" description="Helical" evidence="8">
    <location>
        <begin position="64"/>
        <end position="82"/>
    </location>
</feature>
<organism evidence="10 11">
    <name type="scientific">Advenella mandrilli</name>
    <dbReference type="NCBI Taxonomy" id="2800330"/>
    <lineage>
        <taxon>Bacteria</taxon>
        <taxon>Pseudomonadati</taxon>
        <taxon>Pseudomonadota</taxon>
        <taxon>Betaproteobacteria</taxon>
        <taxon>Burkholderiales</taxon>
        <taxon>Alcaligenaceae</taxon>
    </lineage>
</organism>
<evidence type="ECO:0000313" key="11">
    <source>
        <dbReference type="Proteomes" id="UP000635316"/>
    </source>
</evidence>
<proteinExistence type="inferred from homology"/>
<feature type="transmembrane region" description="Helical" evidence="8">
    <location>
        <begin position="121"/>
        <end position="143"/>
    </location>
</feature>
<dbReference type="NCBIfam" id="TIGR00710">
    <property type="entry name" value="efflux_Bcr_CflA"/>
    <property type="match status" value="1"/>
</dbReference>
<sequence>MALITALGPITIDMYLPTFPDIAQDLQVSSHEIELTVSSYLLGLSVAQLFIGPITDRYGRKKPLLFGLGLYLLATISCALAPSFDMLLVSRTLQAFGAAACIVIPRAVIRDHYSTQEAAHALSLLMLIMGLAPVLAPMAGSFLGPIIGWRGLFAVMLVVAVLLIILCIIKLEESLKPENAVKLSAKTISSNYFGLLRHRNFMAFALSGGLGMAGLFSFIASSPTIFITQFGIAPENFGFFFGLNAGGLILGSQISVRMLRKHPSFSVLKIALLLGLGCCAIGLLLTLTGLMNLSLFVICMFFFSACLGVINPNATALALKEQGGRLGVASALMGCMLFLFGTLTSSLVSSWQTGTTLPLFTSLFVCIGISFICGRFVGRA</sequence>
<dbReference type="EMBL" id="JAENGP010000007">
    <property type="protein sequence ID" value="MBK1781032.1"/>
    <property type="molecule type" value="Genomic_DNA"/>
</dbReference>
<feature type="domain" description="Major facilitator superfamily (MFS) profile" evidence="9">
    <location>
        <begin position="1"/>
        <end position="380"/>
    </location>
</feature>
<evidence type="ECO:0000256" key="6">
    <source>
        <dbReference type="ARBA" id="ARBA00022989"/>
    </source>
</evidence>
<feature type="transmembrane region" description="Helical" evidence="8">
    <location>
        <begin position="293"/>
        <end position="314"/>
    </location>
</feature>
<evidence type="ECO:0000256" key="3">
    <source>
        <dbReference type="ARBA" id="ARBA00022448"/>
    </source>
</evidence>
<dbReference type="InterPro" id="IPR011701">
    <property type="entry name" value="MFS"/>
</dbReference>
<evidence type="ECO:0000256" key="4">
    <source>
        <dbReference type="ARBA" id="ARBA00022475"/>
    </source>
</evidence>
<dbReference type="InterPro" id="IPR004812">
    <property type="entry name" value="Efflux_drug-R_Bcr/CmlA"/>
</dbReference>
<keyword evidence="5 8" id="KW-0812">Transmembrane</keyword>
<comment type="similarity">
    <text evidence="2 8">Belongs to the major facilitator superfamily. Bcr/CmlA family.</text>
</comment>
<evidence type="ECO:0000256" key="5">
    <source>
        <dbReference type="ARBA" id="ARBA00022692"/>
    </source>
</evidence>
<dbReference type="Pfam" id="PF07690">
    <property type="entry name" value="MFS_1"/>
    <property type="match status" value="1"/>
</dbReference>
<dbReference type="InterPro" id="IPR020846">
    <property type="entry name" value="MFS_dom"/>
</dbReference>
<dbReference type="Gene3D" id="1.20.1720.10">
    <property type="entry name" value="Multidrug resistance protein D"/>
    <property type="match status" value="1"/>
</dbReference>
<keyword evidence="6 8" id="KW-1133">Transmembrane helix</keyword>
<feature type="transmembrane region" description="Helical" evidence="8">
    <location>
        <begin position="149"/>
        <end position="169"/>
    </location>
</feature>